<feature type="signal peptide" evidence="1">
    <location>
        <begin position="1"/>
        <end position="28"/>
    </location>
</feature>
<dbReference type="RefSeq" id="WP_323251112.1">
    <property type="nucleotide sequence ID" value="NZ_JAYFUL010000031.1"/>
</dbReference>
<feature type="chain" id="PRO_5045961939" evidence="1">
    <location>
        <begin position="29"/>
        <end position="108"/>
    </location>
</feature>
<reference evidence="2 3" key="1">
    <citation type="submission" date="2023-12" db="EMBL/GenBank/DDBJ databases">
        <title>Novel species of the genus Arcicella isolated from rivers.</title>
        <authorList>
            <person name="Lu H."/>
        </authorList>
    </citation>
    <scope>NUCLEOTIDE SEQUENCE [LARGE SCALE GENOMIC DNA]</scope>
    <source>
        <strain evidence="2 3">LMG 21963</strain>
    </source>
</reference>
<dbReference type="Proteomes" id="UP001304671">
    <property type="component" value="Unassembled WGS sequence"/>
</dbReference>
<proteinExistence type="predicted"/>
<sequence length="108" mass="12219">MKTILIFSCITALSFSFLGSISPAHNQAKPKKDTTFYKVQQISTMRVKLDSIEKYSEGLCDTCVAAFRGAIVENRILARRISEQNFEMQKLIQKNDSLLKGDITKNEL</sequence>
<evidence type="ECO:0000256" key="1">
    <source>
        <dbReference type="SAM" id="SignalP"/>
    </source>
</evidence>
<comment type="caution">
    <text evidence="2">The sequence shown here is derived from an EMBL/GenBank/DDBJ whole genome shotgun (WGS) entry which is preliminary data.</text>
</comment>
<accession>A0ABU5QQX0</accession>
<keyword evidence="1" id="KW-0732">Signal</keyword>
<keyword evidence="3" id="KW-1185">Reference proteome</keyword>
<protein>
    <submittedName>
        <fullName evidence="2">Uncharacterized protein</fullName>
    </submittedName>
</protein>
<dbReference type="EMBL" id="JAYFUL010000031">
    <property type="protein sequence ID" value="MEA5259468.1"/>
    <property type="molecule type" value="Genomic_DNA"/>
</dbReference>
<gene>
    <name evidence="2" type="ORF">VB264_16835</name>
</gene>
<name>A0ABU5QQX0_9BACT</name>
<evidence type="ECO:0000313" key="3">
    <source>
        <dbReference type="Proteomes" id="UP001304671"/>
    </source>
</evidence>
<evidence type="ECO:0000313" key="2">
    <source>
        <dbReference type="EMBL" id="MEA5259468.1"/>
    </source>
</evidence>
<organism evidence="2 3">
    <name type="scientific">Arcicella aquatica</name>
    <dbReference type="NCBI Taxonomy" id="217141"/>
    <lineage>
        <taxon>Bacteria</taxon>
        <taxon>Pseudomonadati</taxon>
        <taxon>Bacteroidota</taxon>
        <taxon>Cytophagia</taxon>
        <taxon>Cytophagales</taxon>
        <taxon>Flectobacillaceae</taxon>
        <taxon>Arcicella</taxon>
    </lineage>
</organism>